<evidence type="ECO:0000313" key="3">
    <source>
        <dbReference type="Proteomes" id="UP000189703"/>
    </source>
</evidence>
<keyword evidence="1" id="KW-0175">Coiled coil</keyword>
<dbReference type="GeneID" id="104603963"/>
<dbReference type="eggNOG" id="KOG0381">
    <property type="taxonomic scope" value="Eukaryota"/>
</dbReference>
<evidence type="ECO:0000256" key="1">
    <source>
        <dbReference type="SAM" id="Coils"/>
    </source>
</evidence>
<feature type="coiled-coil region" evidence="1">
    <location>
        <begin position="522"/>
        <end position="549"/>
    </location>
</feature>
<dbReference type="OrthoDB" id="1919336at2759"/>
<dbReference type="OMA" id="LWLKDQW"/>
<keyword evidence="3" id="KW-1185">Reference proteome</keyword>
<dbReference type="PROSITE" id="PS50118">
    <property type="entry name" value="HMG_BOX_2"/>
    <property type="match status" value="3"/>
</dbReference>
<dbReference type="AlphaFoldDB" id="A0A1U8AH51"/>
<dbReference type="Proteomes" id="UP000189703">
    <property type="component" value="Unplaced"/>
</dbReference>
<gene>
    <name evidence="4" type="primary">LOC104603963</name>
</gene>
<dbReference type="STRING" id="4432.A0A1U8AH51"/>
<feature type="compositionally biased region" description="Polar residues" evidence="2">
    <location>
        <begin position="28"/>
        <end position="43"/>
    </location>
</feature>
<protein>
    <submittedName>
        <fullName evidence="4">High mobility group B protein 6-like</fullName>
    </submittedName>
</protein>
<dbReference type="PANTHER" id="PTHR46912:SF1">
    <property type="entry name" value="HIGH MOBILITY GROUP B PROTEIN 13"/>
    <property type="match status" value="1"/>
</dbReference>
<proteinExistence type="predicted"/>
<dbReference type="Gene3D" id="1.10.30.10">
    <property type="entry name" value="High mobility group box domain"/>
    <property type="match status" value="3"/>
</dbReference>
<dbReference type="CDD" id="cd22006">
    <property type="entry name" value="HMG-box_AtHMGB6-like_rpt1"/>
    <property type="match status" value="1"/>
</dbReference>
<reference evidence="4" key="1">
    <citation type="submission" date="2025-08" db="UniProtKB">
        <authorList>
            <consortium name="RefSeq"/>
        </authorList>
    </citation>
    <scope>IDENTIFICATION</scope>
</reference>
<dbReference type="SMART" id="SM00398">
    <property type="entry name" value="HMG"/>
    <property type="match status" value="3"/>
</dbReference>
<dbReference type="RefSeq" id="XP_010266459.1">
    <property type="nucleotide sequence ID" value="XM_010268157.2"/>
</dbReference>
<accession>A0A1U8AH51</accession>
<dbReference type="GO" id="GO:0005634">
    <property type="term" value="C:nucleus"/>
    <property type="evidence" value="ECO:0007669"/>
    <property type="project" value="UniProtKB-UniRule"/>
</dbReference>
<sequence>MSTTAIMPMDSDLVPAKKGRSKRAAKPKNSSENDANINISHAPSPSAVCDATTVAEMQVDTDSVPSKKGRNRRALKPKNATANEANILAGKISQASPSPLPPLQDAEKENHETLSLPRSPKKTKAASKKKESKMSFEKELEELQGKLEQMRLEKEKTEQLLKARDDMLKQKQEELENRGKEQEKLQLELKKLQKLKEFKPTMSFPIVVQSLREKEENKKKKNACPEKKRPSPAYVLWCKDQWNEAKKNNPDADFKEISNILGAKWKNLSSEEKKPYEERYQADKEAYLQIIGKEKRENEAMKLLEDEQKQKTAMELLEQYLQFKQELDKENNKAKKERDPLKPKKPLSAFFIFSKERRETLLAENTNILEIAKIAGEEWKNMTEEQRGPYEKIAKEQKEEYLRQMELYKQRKEEEAEALKQEEEEQMKIQKHEALQLLKKKEKTENLIKKTKENRQKKKKQKEEQNGDPNKPKKPASSFLLFSKEARKNLLQERPGINNSTLNALISVKWKEFSEADKQIWNAKAAEAMEAYKKELEEYNKSRAATIDSEPQK</sequence>
<organism evidence="3 4">
    <name type="scientific">Nelumbo nucifera</name>
    <name type="common">Sacred lotus</name>
    <dbReference type="NCBI Taxonomy" id="4432"/>
    <lineage>
        <taxon>Eukaryota</taxon>
        <taxon>Viridiplantae</taxon>
        <taxon>Streptophyta</taxon>
        <taxon>Embryophyta</taxon>
        <taxon>Tracheophyta</taxon>
        <taxon>Spermatophyta</taxon>
        <taxon>Magnoliopsida</taxon>
        <taxon>Proteales</taxon>
        <taxon>Nelumbonaceae</taxon>
        <taxon>Nelumbo</taxon>
    </lineage>
</organism>
<dbReference type="InterPro" id="IPR036910">
    <property type="entry name" value="HMG_box_dom_sf"/>
</dbReference>
<dbReference type="GO" id="GO:0003677">
    <property type="term" value="F:DNA binding"/>
    <property type="evidence" value="ECO:0000318"/>
    <property type="project" value="GO_Central"/>
</dbReference>
<feature type="region of interest" description="Disordered" evidence="2">
    <location>
        <begin position="1"/>
        <end position="137"/>
    </location>
</feature>
<dbReference type="KEGG" id="nnu:104603963"/>
<feature type="compositionally biased region" description="Basic and acidic residues" evidence="2">
    <location>
        <begin position="128"/>
        <end position="137"/>
    </location>
</feature>
<evidence type="ECO:0000313" key="4">
    <source>
        <dbReference type="RefSeq" id="XP_010266459.1"/>
    </source>
</evidence>
<dbReference type="InterPro" id="IPR009071">
    <property type="entry name" value="HMG_box_dom"/>
</dbReference>
<feature type="compositionally biased region" description="Basic residues" evidence="2">
    <location>
        <begin position="67"/>
        <end position="76"/>
    </location>
</feature>
<dbReference type="PANTHER" id="PTHR46912">
    <property type="entry name" value="HIGH MOBILITY GROUP B PROTEIN 13"/>
    <property type="match status" value="1"/>
</dbReference>
<dbReference type="FunCoup" id="A0A1U8AH51">
    <property type="interactions" value="374"/>
</dbReference>
<name>A0A1U8AH51_NELNU</name>
<feature type="compositionally biased region" description="Basic residues" evidence="2">
    <location>
        <begin position="17"/>
        <end position="26"/>
    </location>
</feature>
<dbReference type="Pfam" id="PF00505">
    <property type="entry name" value="HMG_box"/>
    <property type="match status" value="3"/>
</dbReference>
<feature type="compositionally biased region" description="Basic and acidic residues" evidence="2">
    <location>
        <begin position="442"/>
        <end position="454"/>
    </location>
</feature>
<dbReference type="SUPFAM" id="SSF47095">
    <property type="entry name" value="HMG-box"/>
    <property type="match status" value="3"/>
</dbReference>
<dbReference type="InterPro" id="IPR044601">
    <property type="entry name" value="HMGB6/HMGB13"/>
</dbReference>
<feature type="region of interest" description="Disordered" evidence="2">
    <location>
        <begin position="440"/>
        <end position="481"/>
    </location>
</feature>
<evidence type="ECO:0000256" key="2">
    <source>
        <dbReference type="SAM" id="MobiDB-lite"/>
    </source>
</evidence>